<dbReference type="PROSITE" id="PS51740">
    <property type="entry name" value="SPOVT_ABRB"/>
    <property type="match status" value="2"/>
</dbReference>
<dbReference type="GO" id="GO:0003700">
    <property type="term" value="F:DNA-binding transcription factor activity"/>
    <property type="evidence" value="ECO:0007669"/>
    <property type="project" value="UniProtKB-UniRule"/>
</dbReference>
<dbReference type="HAMAP" id="MF_01008">
    <property type="entry name" value="MraZ"/>
    <property type="match status" value="1"/>
</dbReference>
<evidence type="ECO:0000256" key="4">
    <source>
        <dbReference type="ARBA" id="ARBA00023015"/>
    </source>
</evidence>
<keyword evidence="3" id="KW-0677">Repeat</keyword>
<evidence type="ECO:0000256" key="7">
    <source>
        <dbReference type="HAMAP-Rule" id="MF_01008"/>
    </source>
</evidence>
<dbReference type="InterPro" id="IPR003444">
    <property type="entry name" value="MraZ"/>
</dbReference>
<dbReference type="InterPro" id="IPR035644">
    <property type="entry name" value="MraZ_C"/>
</dbReference>
<gene>
    <name evidence="7 9" type="primary">mraZ</name>
    <name evidence="9" type="ORF">HMPREF0391_11350</name>
</gene>
<dbReference type="HOGENOM" id="CLU_107907_0_5_9"/>
<dbReference type="InterPro" id="IPR038619">
    <property type="entry name" value="MraZ_sf"/>
</dbReference>
<dbReference type="Pfam" id="PF02381">
    <property type="entry name" value="MraZ"/>
    <property type="match status" value="2"/>
</dbReference>
<sequence>MEGKMFINEYFHNIDSKGRVIMPSKFRDEIGEEFYITKGMDECLFVYPVSAFIQMTEKLNKLSLTRRQARAFSRVFFAGASNQEIDKQGRFLIPQSLRNYADIKKEVAIIGVSNRIEIWDKEKWEQYSNDSSLNYDDLADDLNDLDL</sequence>
<evidence type="ECO:0000256" key="1">
    <source>
        <dbReference type="ARBA" id="ARBA00013860"/>
    </source>
</evidence>
<keyword evidence="4 7" id="KW-0805">Transcription regulation</keyword>
<comment type="subcellular location">
    <subcellularLocation>
        <location evidence="7">Cytoplasm</location>
        <location evidence="7">Nucleoid</location>
    </subcellularLocation>
</comment>
<dbReference type="InterPro" id="IPR037914">
    <property type="entry name" value="SpoVT-AbrB_sf"/>
</dbReference>
<dbReference type="Proteomes" id="UP000004063">
    <property type="component" value="Chromosome"/>
</dbReference>
<dbReference type="InterPro" id="IPR020603">
    <property type="entry name" value="MraZ_dom"/>
</dbReference>
<dbReference type="FunFam" id="3.40.1550.20:FF:000002">
    <property type="entry name" value="Transcriptional regulator MraZ"/>
    <property type="match status" value="1"/>
</dbReference>
<dbReference type="Gene3D" id="3.40.1550.20">
    <property type="entry name" value="Transcriptional regulator MraZ domain"/>
    <property type="match status" value="1"/>
</dbReference>
<evidence type="ECO:0000256" key="3">
    <source>
        <dbReference type="ARBA" id="ARBA00022737"/>
    </source>
</evidence>
<dbReference type="eggNOG" id="COG2001">
    <property type="taxonomic scope" value="Bacteria"/>
</dbReference>
<evidence type="ECO:0000256" key="5">
    <source>
        <dbReference type="ARBA" id="ARBA00023125"/>
    </source>
</evidence>
<dbReference type="AlphaFoldDB" id="D6SA78"/>
<dbReference type="STRING" id="525282.HMPREF0391_11350"/>
<organism evidence="9">
    <name type="scientific">Finegoldia magna ATCC 53516</name>
    <dbReference type="NCBI Taxonomy" id="525282"/>
    <lineage>
        <taxon>Bacteria</taxon>
        <taxon>Bacillati</taxon>
        <taxon>Bacillota</taxon>
        <taxon>Tissierellia</taxon>
        <taxon>Tissierellales</taxon>
        <taxon>Peptoniphilaceae</taxon>
        <taxon>Finegoldia</taxon>
    </lineage>
</organism>
<evidence type="ECO:0000313" key="9">
    <source>
        <dbReference type="EMBL" id="EFH92378.1"/>
    </source>
</evidence>
<protein>
    <recommendedName>
        <fullName evidence="1 7">Transcriptional regulator MraZ</fullName>
    </recommendedName>
</protein>
<dbReference type="NCBIfam" id="TIGR00242">
    <property type="entry name" value="division/cell wall cluster transcriptional repressor MraZ"/>
    <property type="match status" value="1"/>
</dbReference>
<keyword evidence="2 7" id="KW-0963">Cytoplasm</keyword>
<feature type="domain" description="SpoVT-AbrB" evidence="8">
    <location>
        <begin position="80"/>
        <end position="123"/>
    </location>
</feature>
<dbReference type="GO" id="GO:0005737">
    <property type="term" value="C:cytoplasm"/>
    <property type="evidence" value="ECO:0007669"/>
    <property type="project" value="UniProtKB-UniRule"/>
</dbReference>
<feature type="domain" description="SpoVT-AbrB" evidence="8">
    <location>
        <begin position="9"/>
        <end position="51"/>
    </location>
</feature>
<proteinExistence type="inferred from homology"/>
<keyword evidence="5 7" id="KW-0238">DNA-binding</keyword>
<evidence type="ECO:0000259" key="8">
    <source>
        <dbReference type="PROSITE" id="PS51740"/>
    </source>
</evidence>
<evidence type="ECO:0000256" key="2">
    <source>
        <dbReference type="ARBA" id="ARBA00022490"/>
    </source>
</evidence>
<dbReference type="PANTHER" id="PTHR34701:SF1">
    <property type="entry name" value="TRANSCRIPTIONAL REGULATOR MRAZ"/>
    <property type="match status" value="1"/>
</dbReference>
<comment type="caution">
    <text evidence="9">The sequence shown here is derived from an EMBL/GenBank/DDBJ whole genome shotgun (WGS) entry which is preliminary data.</text>
</comment>
<evidence type="ECO:0000256" key="6">
    <source>
        <dbReference type="ARBA" id="ARBA00023163"/>
    </source>
</evidence>
<dbReference type="PANTHER" id="PTHR34701">
    <property type="entry name" value="TRANSCRIPTIONAL REGULATOR MRAZ"/>
    <property type="match status" value="1"/>
</dbReference>
<accession>D6SA78</accession>
<dbReference type="GO" id="GO:0000976">
    <property type="term" value="F:transcription cis-regulatory region binding"/>
    <property type="evidence" value="ECO:0007669"/>
    <property type="project" value="TreeGrafter"/>
</dbReference>
<name>D6SA78_FINMA</name>
<dbReference type="GO" id="GO:2000143">
    <property type="term" value="P:negative regulation of DNA-templated transcription initiation"/>
    <property type="evidence" value="ECO:0007669"/>
    <property type="project" value="TreeGrafter"/>
</dbReference>
<dbReference type="InterPro" id="IPR035642">
    <property type="entry name" value="MraZ_N"/>
</dbReference>
<keyword evidence="6 7" id="KW-0804">Transcription</keyword>
<comment type="subunit">
    <text evidence="7">Forms oligomers.</text>
</comment>
<dbReference type="CDD" id="cd16320">
    <property type="entry name" value="MraZ_N"/>
    <property type="match status" value="1"/>
</dbReference>
<reference evidence="9" key="1">
    <citation type="submission" date="2010-05" db="EMBL/GenBank/DDBJ databases">
        <authorList>
            <person name="Muzny D."/>
            <person name="Qin X."/>
            <person name="Buhay C."/>
            <person name="Dugan-Rocha S."/>
            <person name="Ding Y."/>
            <person name="Chen G."/>
            <person name="Hawes A."/>
            <person name="Holder M."/>
            <person name="Jhangiani S."/>
            <person name="Johnson A."/>
            <person name="Khan Z."/>
            <person name="Li Z."/>
            <person name="Liu W."/>
            <person name="Liu X."/>
            <person name="Perez L."/>
            <person name="Shen H."/>
            <person name="Wang Q."/>
            <person name="Watt J."/>
            <person name="Xi L."/>
            <person name="Xin Y."/>
            <person name="Zhou J."/>
            <person name="Deng J."/>
            <person name="Jiang H."/>
            <person name="Liu Y."/>
            <person name="Qu J."/>
            <person name="Song X.-Z."/>
            <person name="Zhang L."/>
            <person name="Villasana D."/>
            <person name="Johnson A."/>
            <person name="Liu J."/>
            <person name="Liyanage D."/>
            <person name="Lorensuhewa L."/>
            <person name="Robinson T."/>
            <person name="Song A."/>
            <person name="Song B.-B."/>
            <person name="Dinh H."/>
            <person name="Thornton R."/>
            <person name="Coyle M."/>
            <person name="Francisco L."/>
            <person name="Jackson L."/>
            <person name="Javaid M."/>
            <person name="Korchina V."/>
            <person name="Kovar C."/>
            <person name="Mata R."/>
            <person name="Mathew T."/>
            <person name="Ngo R."/>
            <person name="Nguyen L."/>
            <person name="Nguyen N."/>
            <person name="Okwuonu G."/>
            <person name="Ongeri F."/>
            <person name="Pham C."/>
            <person name="Simmons D."/>
            <person name="Wilczek-Boney K."/>
            <person name="Hale W."/>
            <person name="Jakkamsetti A."/>
            <person name="Pham P."/>
            <person name="Ruth R."/>
            <person name="San Lucas F."/>
            <person name="Warren J."/>
            <person name="Zhang J."/>
            <person name="Zhao Z."/>
            <person name="Zhou C."/>
            <person name="Zhu D."/>
            <person name="Lee S."/>
            <person name="Bess C."/>
            <person name="Blankenburg K."/>
            <person name="Forbes L."/>
            <person name="Fu Q."/>
            <person name="Gubbala S."/>
            <person name="Hirani K."/>
            <person name="Jayaseelan J.C."/>
            <person name="Lara F."/>
            <person name="Munidasa M."/>
            <person name="Palculict T."/>
            <person name="Patil S."/>
            <person name="Pu L.-L."/>
            <person name="Saada N."/>
            <person name="Tang L."/>
            <person name="Weissenberger G."/>
            <person name="Zhu Y."/>
            <person name="Hemphill L."/>
            <person name="Shang Y."/>
            <person name="Youmans B."/>
            <person name="Ayvaz T."/>
            <person name="Ross M."/>
            <person name="Santibanez J."/>
            <person name="Aqrawi P."/>
            <person name="Gross S."/>
            <person name="Joshi V."/>
            <person name="Fowler G."/>
            <person name="Nazareth L."/>
            <person name="Reid J."/>
            <person name="Worley K."/>
            <person name="Petrosino J."/>
            <person name="Highlander S."/>
            <person name="Gibbs R."/>
        </authorList>
    </citation>
    <scope>NUCLEOTIDE SEQUENCE [LARGE SCALE GENOMIC DNA]</scope>
    <source>
        <strain evidence="9">ATCC 53516</strain>
    </source>
</reference>
<dbReference type="GO" id="GO:0009295">
    <property type="term" value="C:nucleoid"/>
    <property type="evidence" value="ECO:0007669"/>
    <property type="project" value="UniProtKB-SubCell"/>
</dbReference>
<comment type="similarity">
    <text evidence="7">Belongs to the MraZ family.</text>
</comment>
<dbReference type="InterPro" id="IPR007159">
    <property type="entry name" value="SpoVT-AbrB_dom"/>
</dbReference>
<dbReference type="EMBL" id="ACHM02000003">
    <property type="protein sequence ID" value="EFH92378.1"/>
    <property type="molecule type" value="Genomic_DNA"/>
</dbReference>
<dbReference type="SUPFAM" id="SSF89447">
    <property type="entry name" value="AbrB/MazE/MraZ-like"/>
    <property type="match status" value="1"/>
</dbReference>
<dbReference type="CDD" id="cd16321">
    <property type="entry name" value="MraZ_C"/>
    <property type="match status" value="1"/>
</dbReference>